<comment type="caution">
    <text evidence="3">The sequence shown here is derived from an EMBL/GenBank/DDBJ whole genome shotgun (WGS) entry which is preliminary data.</text>
</comment>
<feature type="domain" description="Gamma tubulin complex component protein N-terminal" evidence="2">
    <location>
        <begin position="21"/>
        <end position="267"/>
    </location>
</feature>
<dbReference type="GeneID" id="26261027"/>
<organism evidence="3 4">
    <name type="scientific">Ordospora colligata OC4</name>
    <dbReference type="NCBI Taxonomy" id="1354746"/>
    <lineage>
        <taxon>Eukaryota</taxon>
        <taxon>Fungi</taxon>
        <taxon>Fungi incertae sedis</taxon>
        <taxon>Microsporidia</taxon>
        <taxon>Ordosporidae</taxon>
        <taxon>Ordospora</taxon>
    </lineage>
</organism>
<dbReference type="InParanoid" id="A0A0B2UMK4"/>
<accession>A0A0B2UMK4</accession>
<dbReference type="InterPro" id="IPR041470">
    <property type="entry name" value="GCP_N"/>
</dbReference>
<gene>
    <name evidence="3" type="ORF">M896_011840</name>
</gene>
<name>A0A0B2UMK4_9MICR</name>
<evidence type="ECO:0000313" key="4">
    <source>
        <dbReference type="Proteomes" id="UP000031056"/>
    </source>
</evidence>
<dbReference type="OrthoDB" id="2192946at2759"/>
<proteinExistence type="predicted"/>
<protein>
    <recommendedName>
        <fullName evidence="2">Gamma tubulin complex component protein N-terminal domain-containing protein</fullName>
    </recommendedName>
</protein>
<evidence type="ECO:0000313" key="3">
    <source>
        <dbReference type="EMBL" id="KHN70529.1"/>
    </source>
</evidence>
<keyword evidence="1" id="KW-0493">Microtubule</keyword>
<dbReference type="Proteomes" id="UP000031056">
    <property type="component" value="Unassembled WGS sequence"/>
</dbReference>
<evidence type="ECO:0000256" key="1">
    <source>
        <dbReference type="ARBA" id="ARBA00022701"/>
    </source>
</evidence>
<dbReference type="STRING" id="1354746.A0A0B2UMK4"/>
<dbReference type="RefSeq" id="XP_014564571.1">
    <property type="nucleotide sequence ID" value="XM_014709085.1"/>
</dbReference>
<dbReference type="AlphaFoldDB" id="A0A0B2UMK4"/>
<dbReference type="GO" id="GO:0005874">
    <property type="term" value="C:microtubule"/>
    <property type="evidence" value="ECO:0007669"/>
    <property type="project" value="UniProtKB-KW"/>
</dbReference>
<sequence>MKAEMMCDKGVFEGRHAIMLENIFHLLCGLDTAHLKIGVRDRQYVLIADTGYPQQLMCSFESLGVNIRVFGKFIQKSQYCSDAIKGAIADCIEKKVDAYLKDMVRLRKEICSIESLVVAVGGWKDKFDEIRTVIDGIRGMSGMKILNCINERMENSACFEHLYRGFICACTEIVKNEIECWVLEGKILSEGFMIRINDECGGFEESRWSNRYVLVEENVPYFLLKMRDVVFDCGRVINIGRSITGKNMFKDSRNEYDLVGLMGLNRYLNEQLLELLRPEIEREFDEIYRYLLLNDCAAYVEMLDEIGEEVFEVDERTMVKMNAIKDGKHTTGFCFKIAQMSLNSYVMKILSSEKKWSRDCSSSVLELLTVEYHPRVLRDFISLRVVSELEILFRFLFTLMALSYRMERLKGYRFARVAGMLIDRFRFAIYSRMQHIKVKNDINYVMEKFFSNIKRWLREFYLTNEKTYGVWGDLFDICFRFLDAEIRMVLCAEDVNEYEKELIYACERLKIEVSTLDYNDCFVHFLNGVHWEKVFD</sequence>
<reference evidence="3 4" key="1">
    <citation type="journal article" date="2014" name="MBio">
        <title>The Ordospora colligata genome; evolution of extreme reduction in microsporidia and host-to-parasite horizontal gene transfer.</title>
        <authorList>
            <person name="Pombert J.-F."/>
            <person name="Haag K.L."/>
            <person name="Beidas S."/>
            <person name="Ebert D."/>
            <person name="Keeling P.J."/>
        </authorList>
    </citation>
    <scope>NUCLEOTIDE SEQUENCE [LARGE SCALE GENOMIC DNA]</scope>
    <source>
        <strain evidence="3 4">OC4</strain>
    </source>
</reference>
<evidence type="ECO:0000259" key="2">
    <source>
        <dbReference type="Pfam" id="PF17681"/>
    </source>
</evidence>
<dbReference type="VEuPathDB" id="MicrosporidiaDB:M896_011840"/>
<dbReference type="EMBL" id="JOKQ01000001">
    <property type="protein sequence ID" value="KHN70529.1"/>
    <property type="molecule type" value="Genomic_DNA"/>
</dbReference>
<keyword evidence="4" id="KW-1185">Reference proteome</keyword>
<dbReference type="HOGENOM" id="CLU_506247_0_0_1"/>
<dbReference type="Pfam" id="PF17681">
    <property type="entry name" value="GCP_N_terminal"/>
    <property type="match status" value="1"/>
</dbReference>